<keyword evidence="10" id="KW-0418">Kinase</keyword>
<dbReference type="PROSITE" id="PS51374">
    <property type="entry name" value="NDPK_LIKE"/>
    <property type="match status" value="2"/>
</dbReference>
<comment type="similarity">
    <text evidence="8 9">Belongs to the NDK family.</text>
</comment>
<name>A0A9D4G595_DREPO</name>
<comment type="subcellular location">
    <subcellularLocation>
        <location evidence="1">Cytoplasm</location>
        <location evidence="1">Cytoskeleton</location>
        <location evidence="1">Cilium axoneme</location>
    </subcellularLocation>
</comment>
<dbReference type="InterPro" id="IPR023005">
    <property type="entry name" value="Nucleoside_diP_kinase_AS"/>
</dbReference>
<evidence type="ECO:0000256" key="1">
    <source>
        <dbReference type="ARBA" id="ARBA00004430"/>
    </source>
</evidence>
<sequence length="379" mass="42957">MADERYCFLVEWYDQFAALIRRYQLMYYSRDNSVEMFDIKNNRLFLKRTKCDGLRLENLYVGATVDLFSRQINFIDYGDDFTKSRLAQQKERTLGIIKPDAMSKVGQIIDAIFQCGFKVTQLKMCRLTRNEAFQFYQEHQGKTFFECPDVSNLINFMTSGPVVAFELMGVDAITKWREVIGPTDSAEARKTAPMSLRARFGKDNTQNACHGSDSVASAAREIEFFFPSVGTVRQNTAKFTDCTCCVIKPHAVAAGNAGKIVSAIMDAGFEVSAMQMFHMEKANAEEFYEVYKGVVQEYNAMVTELTSGPSIALEVRAQNAPVAFREMTGPADPEIARHLRPRTLRALYGQDKVKNAVHCTDLAEDGLLEIEYFFKVLDR</sequence>
<dbReference type="PROSITE" id="PS00469">
    <property type="entry name" value="NDPK"/>
    <property type="match status" value="1"/>
</dbReference>
<keyword evidence="7 10" id="KW-0547">Nucleotide-binding</keyword>
<evidence type="ECO:0000256" key="2">
    <source>
        <dbReference type="ARBA" id="ARBA00022490"/>
    </source>
</evidence>
<dbReference type="PIRSF" id="PIRSF036503">
    <property type="entry name" value="NDK7"/>
    <property type="match status" value="1"/>
</dbReference>
<dbReference type="OrthoDB" id="270127at2759"/>
<keyword evidence="10" id="KW-0808">Transferase</keyword>
<dbReference type="PANTHER" id="PTHR43109">
    <property type="entry name" value="NUCLEOSIDE DIPHOSPHATE KINASE 7"/>
    <property type="match status" value="1"/>
</dbReference>
<keyword evidence="13" id="KW-1185">Reference proteome</keyword>
<feature type="binding site" evidence="8">
    <location>
        <position position="144"/>
    </location>
    <ligand>
        <name>ATP</name>
        <dbReference type="ChEBI" id="CHEBI:30616"/>
    </ligand>
</feature>
<comment type="catalytic activity">
    <reaction evidence="10">
        <text>a 2'-deoxyribonucleoside 5'-diphosphate + ATP = a 2'-deoxyribonucleoside 5'-triphosphate + ADP</text>
        <dbReference type="Rhea" id="RHEA:44640"/>
        <dbReference type="ChEBI" id="CHEBI:30616"/>
        <dbReference type="ChEBI" id="CHEBI:61560"/>
        <dbReference type="ChEBI" id="CHEBI:73316"/>
        <dbReference type="ChEBI" id="CHEBI:456216"/>
        <dbReference type="EC" id="2.7.4.6"/>
    </reaction>
</comment>
<dbReference type="CDD" id="cd04412">
    <property type="entry name" value="NDPk7B"/>
    <property type="match status" value="1"/>
</dbReference>
<dbReference type="InterPro" id="IPR034907">
    <property type="entry name" value="NDK-like_dom"/>
</dbReference>
<dbReference type="Gene3D" id="2.30.29.170">
    <property type="match status" value="1"/>
</dbReference>
<evidence type="ECO:0000256" key="5">
    <source>
        <dbReference type="ARBA" id="ARBA00023273"/>
    </source>
</evidence>
<evidence type="ECO:0000256" key="9">
    <source>
        <dbReference type="RuleBase" id="RU004011"/>
    </source>
</evidence>
<dbReference type="GO" id="GO:0005524">
    <property type="term" value="F:ATP binding"/>
    <property type="evidence" value="ECO:0007669"/>
    <property type="project" value="UniProtKB-KW"/>
</dbReference>
<evidence type="ECO:0000256" key="4">
    <source>
        <dbReference type="ARBA" id="ARBA00023212"/>
    </source>
</evidence>
<evidence type="ECO:0000259" key="11">
    <source>
        <dbReference type="PROSITE" id="PS51336"/>
    </source>
</evidence>
<evidence type="ECO:0000256" key="8">
    <source>
        <dbReference type="PROSITE-ProRule" id="PRU00706"/>
    </source>
</evidence>
<feature type="domain" description="DM10" evidence="11">
    <location>
        <begin position="2"/>
        <end position="90"/>
    </location>
</feature>
<comment type="caution">
    <text evidence="12">The sequence shown here is derived from an EMBL/GenBank/DDBJ whole genome shotgun (WGS) entry which is preliminary data.</text>
</comment>
<comment type="caution">
    <text evidence="8">Lacks conserved residue(s) required for the propagation of feature annotation.</text>
</comment>
<dbReference type="Gene3D" id="3.30.70.141">
    <property type="entry name" value="Nucleoside diphosphate kinase-like domain"/>
    <property type="match status" value="2"/>
</dbReference>
<reference evidence="12" key="2">
    <citation type="submission" date="2020-11" db="EMBL/GenBank/DDBJ databases">
        <authorList>
            <person name="McCartney M.A."/>
            <person name="Auch B."/>
            <person name="Kono T."/>
            <person name="Mallez S."/>
            <person name="Becker A."/>
            <person name="Gohl D.M."/>
            <person name="Silverstein K.A.T."/>
            <person name="Koren S."/>
            <person name="Bechman K.B."/>
            <person name="Herman A."/>
            <person name="Abrahante J.E."/>
            <person name="Garbe J."/>
        </authorList>
    </citation>
    <scope>NUCLEOTIDE SEQUENCE</scope>
    <source>
        <strain evidence="12">Duluth1</strain>
        <tissue evidence="12">Whole animal</tissue>
    </source>
</reference>
<dbReference type="GO" id="GO:0006183">
    <property type="term" value="P:GTP biosynthetic process"/>
    <property type="evidence" value="ECO:0007669"/>
    <property type="project" value="InterPro"/>
</dbReference>
<dbReference type="InterPro" id="IPR001564">
    <property type="entry name" value="Nucleoside_diP_kinase"/>
</dbReference>
<dbReference type="PANTHER" id="PTHR43109:SF2">
    <property type="entry name" value="NUCLEOSIDE DIPHOSPHATE KINASE 7"/>
    <property type="match status" value="1"/>
</dbReference>
<dbReference type="Proteomes" id="UP000828390">
    <property type="component" value="Unassembled WGS sequence"/>
</dbReference>
<dbReference type="PRINTS" id="PR01243">
    <property type="entry name" value="NUCDPKINASE"/>
</dbReference>
<dbReference type="InterPro" id="IPR037993">
    <property type="entry name" value="NDPk7B"/>
</dbReference>
<evidence type="ECO:0000256" key="6">
    <source>
        <dbReference type="PIRSR" id="PIRSR036503-50"/>
    </source>
</evidence>
<keyword evidence="7 10" id="KW-0067">ATP-binding</keyword>
<dbReference type="GO" id="GO:0004550">
    <property type="term" value="F:nucleoside diphosphate kinase activity"/>
    <property type="evidence" value="ECO:0007669"/>
    <property type="project" value="UniProtKB-EC"/>
</dbReference>
<feature type="binding site" evidence="8">
    <location>
        <position position="207"/>
    </location>
    <ligand>
        <name>ATP</name>
        <dbReference type="ChEBI" id="CHEBI:30616"/>
    </ligand>
</feature>
<organism evidence="12 13">
    <name type="scientific">Dreissena polymorpha</name>
    <name type="common">Zebra mussel</name>
    <name type="synonym">Mytilus polymorpha</name>
    <dbReference type="NCBI Taxonomy" id="45954"/>
    <lineage>
        <taxon>Eukaryota</taxon>
        <taxon>Metazoa</taxon>
        <taxon>Spiralia</taxon>
        <taxon>Lophotrochozoa</taxon>
        <taxon>Mollusca</taxon>
        <taxon>Bivalvia</taxon>
        <taxon>Autobranchia</taxon>
        <taxon>Heteroconchia</taxon>
        <taxon>Euheterodonta</taxon>
        <taxon>Imparidentia</taxon>
        <taxon>Neoheterodontei</taxon>
        <taxon>Myida</taxon>
        <taxon>Dreissenoidea</taxon>
        <taxon>Dreissenidae</taxon>
        <taxon>Dreissena</taxon>
    </lineage>
</organism>
<keyword evidence="5" id="KW-0966">Cell projection</keyword>
<keyword evidence="2" id="KW-0963">Cytoplasm</keyword>
<feature type="binding site" evidence="8">
    <location>
        <position position="98"/>
    </location>
    <ligand>
        <name>ATP</name>
        <dbReference type="ChEBI" id="CHEBI:30616"/>
    </ligand>
</feature>
<dbReference type="GO" id="GO:0016787">
    <property type="term" value="F:hydrolase activity"/>
    <property type="evidence" value="ECO:0007669"/>
    <property type="project" value="UniProtKB-KW"/>
</dbReference>
<proteinExistence type="inferred from homology"/>
<dbReference type="InterPro" id="IPR036850">
    <property type="entry name" value="NDK-like_dom_sf"/>
</dbReference>
<dbReference type="GO" id="GO:0006228">
    <property type="term" value="P:UTP biosynthetic process"/>
    <property type="evidence" value="ECO:0007669"/>
    <property type="project" value="InterPro"/>
</dbReference>
<evidence type="ECO:0000256" key="7">
    <source>
        <dbReference type="PIRSR" id="PIRSR036503-51"/>
    </source>
</evidence>
<dbReference type="FunFam" id="3.30.70.141:FF:000004">
    <property type="entry name" value="Nucleoside diphosphate kinase 7"/>
    <property type="match status" value="1"/>
</dbReference>
<dbReference type="EMBL" id="JAIWYP010000006">
    <property type="protein sequence ID" value="KAH3810758.1"/>
    <property type="molecule type" value="Genomic_DNA"/>
</dbReference>
<evidence type="ECO:0000256" key="10">
    <source>
        <dbReference type="RuleBase" id="RU004013"/>
    </source>
</evidence>
<evidence type="ECO:0000256" key="3">
    <source>
        <dbReference type="ARBA" id="ARBA00022801"/>
    </source>
</evidence>
<reference evidence="12" key="1">
    <citation type="journal article" date="2019" name="bioRxiv">
        <title>The Genome of the Zebra Mussel, Dreissena polymorpha: A Resource for Invasive Species Research.</title>
        <authorList>
            <person name="McCartney M.A."/>
            <person name="Auch B."/>
            <person name="Kono T."/>
            <person name="Mallez S."/>
            <person name="Zhang Y."/>
            <person name="Obille A."/>
            <person name="Becker A."/>
            <person name="Abrahante J.E."/>
            <person name="Garbe J."/>
            <person name="Badalamenti J.P."/>
            <person name="Herman A."/>
            <person name="Mangelson H."/>
            <person name="Liachko I."/>
            <person name="Sullivan S."/>
            <person name="Sone E.D."/>
            <person name="Koren S."/>
            <person name="Silverstein K.A.T."/>
            <person name="Beckman K.B."/>
            <person name="Gohl D.M."/>
        </authorList>
    </citation>
    <scope>NUCLEOTIDE SEQUENCE</scope>
    <source>
        <strain evidence="12">Duluth1</strain>
        <tissue evidence="12">Whole animal</tissue>
    </source>
</reference>
<evidence type="ECO:0000313" key="12">
    <source>
        <dbReference type="EMBL" id="KAH3810758.1"/>
    </source>
</evidence>
<dbReference type="GO" id="GO:0006241">
    <property type="term" value="P:CTP biosynthetic process"/>
    <property type="evidence" value="ECO:0007669"/>
    <property type="project" value="InterPro"/>
</dbReference>
<dbReference type="Pfam" id="PF00334">
    <property type="entry name" value="NDK"/>
    <property type="match status" value="2"/>
</dbReference>
<dbReference type="GO" id="GO:0005879">
    <property type="term" value="C:axonemal microtubule"/>
    <property type="evidence" value="ECO:0007669"/>
    <property type="project" value="TreeGrafter"/>
</dbReference>
<dbReference type="EC" id="2.7.4.6" evidence="10"/>
<feature type="active site" description="Pros-phosphohistidine intermediate" evidence="6 8">
    <location>
        <position position="210"/>
    </location>
</feature>
<feature type="binding site" evidence="8">
    <location>
        <position position="197"/>
    </location>
    <ligand>
        <name>ATP</name>
        <dbReference type="ChEBI" id="CHEBI:30616"/>
    </ligand>
</feature>
<accession>A0A9D4G595</accession>
<dbReference type="SMART" id="SM00562">
    <property type="entry name" value="NDK"/>
    <property type="match status" value="2"/>
</dbReference>
<dbReference type="PROSITE" id="PS51336">
    <property type="entry name" value="DM10"/>
    <property type="match status" value="1"/>
</dbReference>
<gene>
    <name evidence="12" type="ORF">DPMN_139155</name>
</gene>
<dbReference type="InterPro" id="IPR011410">
    <property type="entry name" value="NDPK7"/>
</dbReference>
<evidence type="ECO:0000313" key="13">
    <source>
        <dbReference type="Proteomes" id="UP000828390"/>
    </source>
</evidence>
<dbReference type="SUPFAM" id="SSF54919">
    <property type="entry name" value="Nucleoside diphosphate kinase, NDK"/>
    <property type="match status" value="2"/>
</dbReference>
<dbReference type="GO" id="GO:0005813">
    <property type="term" value="C:centrosome"/>
    <property type="evidence" value="ECO:0007669"/>
    <property type="project" value="TreeGrafter"/>
</dbReference>
<dbReference type="InterPro" id="IPR006602">
    <property type="entry name" value="DM10_dom"/>
</dbReference>
<keyword evidence="3" id="KW-0378">Hydrolase</keyword>
<protein>
    <recommendedName>
        <fullName evidence="10">Nucleoside diphosphate kinase</fullName>
        <ecNumber evidence="10">2.7.4.6</ecNumber>
    </recommendedName>
</protein>
<dbReference type="FunFam" id="3.30.70.141:FF:000010">
    <property type="entry name" value="Nucleoside diphosphate kinase 7"/>
    <property type="match status" value="1"/>
</dbReference>
<feature type="binding site" evidence="8">
    <location>
        <position position="183"/>
    </location>
    <ligand>
        <name>ATP</name>
        <dbReference type="ChEBI" id="CHEBI:30616"/>
    </ligand>
</feature>
<keyword evidence="4" id="KW-0206">Cytoskeleton</keyword>
<dbReference type="InterPro" id="IPR057579">
    <property type="entry name" value="DM10_NDK7"/>
</dbReference>
<dbReference type="Pfam" id="PF25364">
    <property type="entry name" value="PH_NDK7_N"/>
    <property type="match status" value="1"/>
</dbReference>
<feature type="binding site" evidence="8">
    <location>
        <position position="177"/>
    </location>
    <ligand>
        <name>ATP</name>
        <dbReference type="ChEBI" id="CHEBI:30616"/>
    </ligand>
</feature>
<dbReference type="AlphaFoldDB" id="A0A9D4G595"/>
<dbReference type="SMART" id="SM00676">
    <property type="entry name" value="DM10"/>
    <property type="match status" value="1"/>
</dbReference>
<feature type="active site" description="Pros-phosphohistidine intermediate" evidence="8">
    <location>
        <position position="358"/>
    </location>
</feature>